<sequence>MSQHPTTSLVCLLSFFLSISFASSSSLSTDDTQAQSLIVPTIERIGGSSQSRNGAENFAKLPQIKVTSVFNETLGSRVHTSGCWEFPAFFTAVRCRPLLS</sequence>
<name>A0A9P4TS79_9PEZI</name>
<accession>A0A9P4TS79</accession>
<evidence type="ECO:0000313" key="2">
    <source>
        <dbReference type="EMBL" id="KAF2419028.1"/>
    </source>
</evidence>
<dbReference type="Proteomes" id="UP000800235">
    <property type="component" value="Unassembled WGS sequence"/>
</dbReference>
<evidence type="ECO:0000256" key="1">
    <source>
        <dbReference type="SAM" id="SignalP"/>
    </source>
</evidence>
<feature type="chain" id="PRO_5040300498" evidence="1">
    <location>
        <begin position="23"/>
        <end position="100"/>
    </location>
</feature>
<dbReference type="AlphaFoldDB" id="A0A9P4TS79"/>
<protein>
    <submittedName>
        <fullName evidence="2">Uncharacterized protein</fullName>
    </submittedName>
</protein>
<comment type="caution">
    <text evidence="2">The sequence shown here is derived from an EMBL/GenBank/DDBJ whole genome shotgun (WGS) entry which is preliminary data.</text>
</comment>
<gene>
    <name evidence="2" type="ORF">EJ08DRAFT_44104</name>
</gene>
<keyword evidence="1" id="KW-0732">Signal</keyword>
<reference evidence="2" key="1">
    <citation type="journal article" date="2020" name="Stud. Mycol.">
        <title>101 Dothideomycetes genomes: a test case for predicting lifestyles and emergence of pathogens.</title>
        <authorList>
            <person name="Haridas S."/>
            <person name="Albert R."/>
            <person name="Binder M."/>
            <person name="Bloem J."/>
            <person name="Labutti K."/>
            <person name="Salamov A."/>
            <person name="Andreopoulos B."/>
            <person name="Baker S."/>
            <person name="Barry K."/>
            <person name="Bills G."/>
            <person name="Bluhm B."/>
            <person name="Cannon C."/>
            <person name="Castanera R."/>
            <person name="Culley D."/>
            <person name="Daum C."/>
            <person name="Ezra D."/>
            <person name="Gonzalez J."/>
            <person name="Henrissat B."/>
            <person name="Kuo A."/>
            <person name="Liang C."/>
            <person name="Lipzen A."/>
            <person name="Lutzoni F."/>
            <person name="Magnuson J."/>
            <person name="Mondo S."/>
            <person name="Nolan M."/>
            <person name="Ohm R."/>
            <person name="Pangilinan J."/>
            <person name="Park H.-J."/>
            <person name="Ramirez L."/>
            <person name="Alfaro M."/>
            <person name="Sun H."/>
            <person name="Tritt A."/>
            <person name="Yoshinaga Y."/>
            <person name="Zwiers L.-H."/>
            <person name="Turgeon B."/>
            <person name="Goodwin S."/>
            <person name="Spatafora J."/>
            <person name="Crous P."/>
            <person name="Grigoriev I."/>
        </authorList>
    </citation>
    <scope>NUCLEOTIDE SEQUENCE</scope>
    <source>
        <strain evidence="2">CBS 130266</strain>
    </source>
</reference>
<proteinExistence type="predicted"/>
<organism evidence="2 3">
    <name type="scientific">Tothia fuscella</name>
    <dbReference type="NCBI Taxonomy" id="1048955"/>
    <lineage>
        <taxon>Eukaryota</taxon>
        <taxon>Fungi</taxon>
        <taxon>Dikarya</taxon>
        <taxon>Ascomycota</taxon>
        <taxon>Pezizomycotina</taxon>
        <taxon>Dothideomycetes</taxon>
        <taxon>Pleosporomycetidae</taxon>
        <taxon>Venturiales</taxon>
        <taxon>Cylindrosympodiaceae</taxon>
        <taxon>Tothia</taxon>
    </lineage>
</organism>
<evidence type="ECO:0000313" key="3">
    <source>
        <dbReference type="Proteomes" id="UP000800235"/>
    </source>
</evidence>
<keyword evidence="3" id="KW-1185">Reference proteome</keyword>
<dbReference type="EMBL" id="MU007120">
    <property type="protein sequence ID" value="KAF2419028.1"/>
    <property type="molecule type" value="Genomic_DNA"/>
</dbReference>
<feature type="signal peptide" evidence="1">
    <location>
        <begin position="1"/>
        <end position="22"/>
    </location>
</feature>